<accession>A0ABU3G755</accession>
<dbReference type="InterPro" id="IPR037066">
    <property type="entry name" value="Plug_dom_sf"/>
</dbReference>
<evidence type="ECO:0000313" key="14">
    <source>
        <dbReference type="Proteomes" id="UP001249505"/>
    </source>
</evidence>
<dbReference type="Pfam" id="PF07715">
    <property type="entry name" value="Plug"/>
    <property type="match status" value="1"/>
</dbReference>
<evidence type="ECO:0000256" key="8">
    <source>
        <dbReference type="PROSITE-ProRule" id="PRU01360"/>
    </source>
</evidence>
<protein>
    <submittedName>
        <fullName evidence="13">TonB-dependent receptor</fullName>
    </submittedName>
</protein>
<keyword evidence="10" id="KW-0732">Signal</keyword>
<reference evidence="13 14" key="1">
    <citation type="submission" date="2023-07" db="EMBL/GenBank/DDBJ databases">
        <title>Novel Shewanella species isolated from Baltic Sea sediments.</title>
        <authorList>
            <person name="Martin-Rodriguez A.J."/>
        </authorList>
    </citation>
    <scope>NUCLEOTIDE SEQUENCE [LARGE SCALE GENOMIC DNA]</scope>
    <source>
        <strain evidence="13 14">SP2S1-2</strain>
    </source>
</reference>
<keyword evidence="6 8" id="KW-0472">Membrane</keyword>
<evidence type="ECO:0000256" key="9">
    <source>
        <dbReference type="RuleBase" id="RU003357"/>
    </source>
</evidence>
<keyword evidence="2 8" id="KW-0813">Transport</keyword>
<dbReference type="CDD" id="cd01347">
    <property type="entry name" value="ligand_gated_channel"/>
    <property type="match status" value="1"/>
</dbReference>
<gene>
    <name evidence="13" type="ORF">Q4Q50_20700</name>
</gene>
<evidence type="ECO:0000256" key="5">
    <source>
        <dbReference type="ARBA" id="ARBA00023077"/>
    </source>
</evidence>
<dbReference type="Gene3D" id="2.40.170.20">
    <property type="entry name" value="TonB-dependent receptor, beta-barrel domain"/>
    <property type="match status" value="2"/>
</dbReference>
<name>A0ABU3G755_9GAMM</name>
<feature type="signal peptide" evidence="10">
    <location>
        <begin position="1"/>
        <end position="29"/>
    </location>
</feature>
<evidence type="ECO:0000256" key="7">
    <source>
        <dbReference type="ARBA" id="ARBA00023237"/>
    </source>
</evidence>
<keyword evidence="7 8" id="KW-0998">Cell outer membrane</keyword>
<feature type="domain" description="TonB-dependent receptor plug" evidence="12">
    <location>
        <begin position="53"/>
        <end position="167"/>
    </location>
</feature>
<dbReference type="SUPFAM" id="SSF56935">
    <property type="entry name" value="Porins"/>
    <property type="match status" value="1"/>
</dbReference>
<feature type="domain" description="TonB-dependent receptor-like beta-barrel" evidence="11">
    <location>
        <begin position="471"/>
        <end position="836"/>
    </location>
</feature>
<dbReference type="EMBL" id="JAUOES010000036">
    <property type="protein sequence ID" value="MDT3282704.1"/>
    <property type="molecule type" value="Genomic_DNA"/>
</dbReference>
<evidence type="ECO:0000256" key="6">
    <source>
        <dbReference type="ARBA" id="ARBA00023136"/>
    </source>
</evidence>
<evidence type="ECO:0000256" key="4">
    <source>
        <dbReference type="ARBA" id="ARBA00022692"/>
    </source>
</evidence>
<keyword evidence="3 8" id="KW-1134">Transmembrane beta strand</keyword>
<dbReference type="InterPro" id="IPR012910">
    <property type="entry name" value="Plug_dom"/>
</dbReference>
<dbReference type="PANTHER" id="PTHR47234:SF2">
    <property type="entry name" value="TONB-DEPENDENT RECEPTOR"/>
    <property type="match status" value="1"/>
</dbReference>
<evidence type="ECO:0000256" key="10">
    <source>
        <dbReference type="SAM" id="SignalP"/>
    </source>
</evidence>
<dbReference type="PANTHER" id="PTHR47234">
    <property type="match status" value="1"/>
</dbReference>
<keyword evidence="5 9" id="KW-0798">TonB box</keyword>
<proteinExistence type="inferred from homology"/>
<dbReference type="Gene3D" id="2.170.130.10">
    <property type="entry name" value="TonB-dependent receptor, plug domain"/>
    <property type="match status" value="1"/>
</dbReference>
<evidence type="ECO:0000259" key="12">
    <source>
        <dbReference type="Pfam" id="PF07715"/>
    </source>
</evidence>
<evidence type="ECO:0000256" key="1">
    <source>
        <dbReference type="ARBA" id="ARBA00004571"/>
    </source>
</evidence>
<dbReference type="InterPro" id="IPR036942">
    <property type="entry name" value="Beta-barrel_TonB_sf"/>
</dbReference>
<feature type="chain" id="PRO_5046119774" evidence="10">
    <location>
        <begin position="30"/>
        <end position="874"/>
    </location>
</feature>
<comment type="similarity">
    <text evidence="8 9">Belongs to the TonB-dependent receptor family.</text>
</comment>
<dbReference type="InterPro" id="IPR000531">
    <property type="entry name" value="Beta-barrel_TonB"/>
</dbReference>
<dbReference type="InterPro" id="IPR039426">
    <property type="entry name" value="TonB-dep_rcpt-like"/>
</dbReference>
<organism evidence="13 14">
    <name type="scientific">Shewanella scandinavica</name>
    <dbReference type="NCBI Taxonomy" id="3063538"/>
    <lineage>
        <taxon>Bacteria</taxon>
        <taxon>Pseudomonadati</taxon>
        <taxon>Pseudomonadota</taxon>
        <taxon>Gammaproteobacteria</taxon>
        <taxon>Alteromonadales</taxon>
        <taxon>Shewanellaceae</taxon>
        <taxon>Shewanella</taxon>
    </lineage>
</organism>
<evidence type="ECO:0000259" key="11">
    <source>
        <dbReference type="Pfam" id="PF00593"/>
    </source>
</evidence>
<keyword evidence="4 8" id="KW-0812">Transmembrane</keyword>
<comment type="subcellular location">
    <subcellularLocation>
        <location evidence="1 8">Cell outer membrane</location>
        <topology evidence="1 8">Multi-pass membrane protein</topology>
    </subcellularLocation>
</comment>
<evidence type="ECO:0000256" key="2">
    <source>
        <dbReference type="ARBA" id="ARBA00022448"/>
    </source>
</evidence>
<keyword evidence="14" id="KW-1185">Reference proteome</keyword>
<dbReference type="RefSeq" id="WP_311900912.1">
    <property type="nucleotide sequence ID" value="NZ_JAUOES010000036.1"/>
</dbReference>
<dbReference type="PROSITE" id="PS52016">
    <property type="entry name" value="TONB_DEPENDENT_REC_3"/>
    <property type="match status" value="1"/>
</dbReference>
<keyword evidence="13" id="KW-0675">Receptor</keyword>
<evidence type="ECO:0000313" key="13">
    <source>
        <dbReference type="EMBL" id="MDT3282704.1"/>
    </source>
</evidence>
<sequence length="874" mass="94226">MNSLLAKSVRLALIGGATVAALSSTTALAAEEDGANKVERIEVTGSRIKRVDMEGPSPVQVFDKAFIEATGTQTVADFLFQSNFAGPGLTSENATLAQGAGTANFDARGFGDDYTVFLLNGRRLPGSPVGGSAATDLNNIPMAAVERIEFLADGASAIYGADAISGVINIITKKDFDGLSVKAQYGQNLEHSDGERTSYELVAGSTGEKHSTLVAFDYFKQEVVEAVNRPLINSAVSPTGADGRSPAGFPGTWLEEDFSTAYPVADCPESSKRPTTVTEAGFECAYDVAPLYQAVPKSERFNLFASHHQEFSDNLSGFFEARYSRAKTEVRNGAAPGLFEVPASSPENTFGRDMLIYRRTVDAGPRSRDGVNTATNLAFGLDYRLNDSHTVSGYYAKSWVNQNQMGLNGQISKKGLSDAVAAGLIKLTELNPAELWTTEPHTAANGKKYWISIPTHRQAALTEEIANIGMNGDFEVMEGLGYAVGYETRKETYYDYTDIAQITADVAGGAASYGIGDREMKAAYAELAFTPIESLELSGALRYDDITTSVSDLGSKTTYKLAASWRPVDSLLLRASHATGFKAPALGQLFLGESFGVTSAIDTKACQADPVNGCSKRELQSKSGGNKDLKPEESTSYNFGFSWEAIEGLSITTDYWNIEVDGKIGSLGVQEIINNEDKYPQLVHRVGGNLYHPDAYVATNLQNLSSEKGRGIDFDIGYNFDLAGGTMSLGLKSSYLIEHLRQSSATQPLCDDAGTTSEPEWRQNLRASWETSDYGVSANARYIGETTDNPAGKLTGTCNSQDPSTIVTADSYTQIDLQAFYFLPTGTKLTVGLRNVFDEAPVYSEEAGGGWPFYDQALYDNMGRYMYLSLSHSF</sequence>
<dbReference type="Pfam" id="PF00593">
    <property type="entry name" value="TonB_dep_Rec_b-barrel"/>
    <property type="match status" value="1"/>
</dbReference>
<comment type="caution">
    <text evidence="13">The sequence shown here is derived from an EMBL/GenBank/DDBJ whole genome shotgun (WGS) entry which is preliminary data.</text>
</comment>
<dbReference type="Proteomes" id="UP001249505">
    <property type="component" value="Unassembled WGS sequence"/>
</dbReference>
<evidence type="ECO:0000256" key="3">
    <source>
        <dbReference type="ARBA" id="ARBA00022452"/>
    </source>
</evidence>